<dbReference type="Pfam" id="PF03439">
    <property type="entry name" value="Spt5-NGN"/>
    <property type="match status" value="1"/>
</dbReference>
<feature type="compositionally biased region" description="Basic and acidic residues" evidence="1">
    <location>
        <begin position="532"/>
        <end position="552"/>
    </location>
</feature>
<name>A0AAW0A8P5_9AGAR</name>
<gene>
    <name evidence="3" type="ORF">R3P38DRAFT_2794795</name>
</gene>
<proteinExistence type="predicted"/>
<dbReference type="Gene3D" id="3.30.70.940">
    <property type="entry name" value="NusG, N-terminal domain"/>
    <property type="match status" value="1"/>
</dbReference>
<dbReference type="AlphaFoldDB" id="A0AAW0A8P5"/>
<feature type="domain" description="NGN" evidence="2">
    <location>
        <begin position="153"/>
        <end position="227"/>
    </location>
</feature>
<organism evidence="3 4">
    <name type="scientific">Favolaschia claudopus</name>
    <dbReference type="NCBI Taxonomy" id="2862362"/>
    <lineage>
        <taxon>Eukaryota</taxon>
        <taxon>Fungi</taxon>
        <taxon>Dikarya</taxon>
        <taxon>Basidiomycota</taxon>
        <taxon>Agaricomycotina</taxon>
        <taxon>Agaricomycetes</taxon>
        <taxon>Agaricomycetidae</taxon>
        <taxon>Agaricales</taxon>
        <taxon>Marasmiineae</taxon>
        <taxon>Mycenaceae</taxon>
        <taxon>Favolaschia</taxon>
    </lineage>
</organism>
<dbReference type="GO" id="GO:0006354">
    <property type="term" value="P:DNA-templated transcription elongation"/>
    <property type="evidence" value="ECO:0007669"/>
    <property type="project" value="InterPro"/>
</dbReference>
<keyword evidence="4" id="KW-1185">Reference proteome</keyword>
<sequence length="552" mass="62148">MSGRRETSVCLHWLAINYYDAYLSSSLSNSMVESWDVLKTSNGKRRKITHSGPLLPGTLLTVGVETVQSDESDSDFEEFDPSDDEVSDGSLRLTTNRVNGEDRETASQLVMERYLRVCRYERDWECARAEAEAVKFTWAYAVEEGPDFPPNPIWEIKVTRGREWDVICSVLELARRFPDDYDIQSASTTPATPGLVYIECTFESVVRQLLVHIAFTRRSVAPRQLSSETLKRILLLTSPPILAGSWARIGSTGQYRHDLAWVQHYDTDTRCALLYVVPRWRVAEISQQGAEQTRCVNNIQSRQALLSHHLGNSFNPAIPCDLYGETFHFGFLLCREPLHNLAIYHVNSSSQELVVWTESPMYKFPDHSVDCERVDQNLAHTVELFTRGVDRQLAAAKIPLPLQIGHRVRFVKAGDGLGSVGCVTFVDEKAEFVRVDMCDEVSGTIVSAQWPLARTALDFRVQDQVVVMRGACVGLRGRIAGVDRFRAEVDIIYNETDLRKFEDIEARTVSTANPNAEHNIVSLAKGRRTGGRRPEDGDDGRDGGRRTDTEDG</sequence>
<evidence type="ECO:0000259" key="2">
    <source>
        <dbReference type="Pfam" id="PF03439"/>
    </source>
</evidence>
<evidence type="ECO:0000313" key="4">
    <source>
        <dbReference type="Proteomes" id="UP001362999"/>
    </source>
</evidence>
<evidence type="ECO:0000256" key="1">
    <source>
        <dbReference type="SAM" id="MobiDB-lite"/>
    </source>
</evidence>
<feature type="compositionally biased region" description="Acidic residues" evidence="1">
    <location>
        <begin position="69"/>
        <end position="87"/>
    </location>
</feature>
<reference evidence="3 4" key="1">
    <citation type="journal article" date="2024" name="J Genomics">
        <title>Draft genome sequencing and assembly of Favolaschia claudopus CIRM-BRFM 2984 isolated from oak limbs.</title>
        <authorList>
            <person name="Navarro D."/>
            <person name="Drula E."/>
            <person name="Chaduli D."/>
            <person name="Cazenave R."/>
            <person name="Ahrendt S."/>
            <person name="Wang J."/>
            <person name="Lipzen A."/>
            <person name="Daum C."/>
            <person name="Barry K."/>
            <person name="Grigoriev I.V."/>
            <person name="Favel A."/>
            <person name="Rosso M.N."/>
            <person name="Martin F."/>
        </authorList>
    </citation>
    <scope>NUCLEOTIDE SEQUENCE [LARGE SCALE GENOMIC DNA]</scope>
    <source>
        <strain evidence="3 4">CIRM-BRFM 2984</strain>
    </source>
</reference>
<evidence type="ECO:0000313" key="3">
    <source>
        <dbReference type="EMBL" id="KAK7002254.1"/>
    </source>
</evidence>
<dbReference type="InterPro" id="IPR005100">
    <property type="entry name" value="NGN-domain"/>
</dbReference>
<feature type="region of interest" description="Disordered" evidence="1">
    <location>
        <begin position="515"/>
        <end position="552"/>
    </location>
</feature>
<dbReference type="Proteomes" id="UP001362999">
    <property type="component" value="Unassembled WGS sequence"/>
</dbReference>
<dbReference type="InterPro" id="IPR036735">
    <property type="entry name" value="NGN_dom_sf"/>
</dbReference>
<accession>A0AAW0A8P5</accession>
<feature type="region of interest" description="Disordered" evidence="1">
    <location>
        <begin position="69"/>
        <end position="91"/>
    </location>
</feature>
<comment type="caution">
    <text evidence="3">The sequence shown here is derived from an EMBL/GenBank/DDBJ whole genome shotgun (WGS) entry which is preliminary data.</text>
</comment>
<dbReference type="EMBL" id="JAWWNJ010000079">
    <property type="protein sequence ID" value="KAK7002254.1"/>
    <property type="molecule type" value="Genomic_DNA"/>
</dbReference>
<protein>
    <recommendedName>
        <fullName evidence="2">NGN domain-containing protein</fullName>
    </recommendedName>
</protein>